<proteinExistence type="predicted"/>
<evidence type="ECO:0000313" key="1">
    <source>
        <dbReference type="EMBL" id="GKU93513.1"/>
    </source>
</evidence>
<comment type="caution">
    <text evidence="1">The sequence shown here is derived from an EMBL/GenBank/DDBJ whole genome shotgun (WGS) entry which is preliminary data.</text>
</comment>
<gene>
    <name evidence="1" type="ORF">SLEP1_g7106</name>
</gene>
<sequence>MSARSLRIWILRNSTYFSIYRINDEIETPPLHFFSILFILVKNLELCTTENFLNAFSCCFDYYTSLLFSQIRMEIIDLFNPHLSVGRDISMM</sequence>
<evidence type="ECO:0008006" key="3">
    <source>
        <dbReference type="Google" id="ProtNLM"/>
    </source>
</evidence>
<dbReference type="EMBL" id="BPVZ01000007">
    <property type="protein sequence ID" value="GKU93513.1"/>
    <property type="molecule type" value="Genomic_DNA"/>
</dbReference>
<keyword evidence="2" id="KW-1185">Reference proteome</keyword>
<organism evidence="1 2">
    <name type="scientific">Rubroshorea leprosula</name>
    <dbReference type="NCBI Taxonomy" id="152421"/>
    <lineage>
        <taxon>Eukaryota</taxon>
        <taxon>Viridiplantae</taxon>
        <taxon>Streptophyta</taxon>
        <taxon>Embryophyta</taxon>
        <taxon>Tracheophyta</taxon>
        <taxon>Spermatophyta</taxon>
        <taxon>Magnoliopsida</taxon>
        <taxon>eudicotyledons</taxon>
        <taxon>Gunneridae</taxon>
        <taxon>Pentapetalae</taxon>
        <taxon>rosids</taxon>
        <taxon>malvids</taxon>
        <taxon>Malvales</taxon>
        <taxon>Dipterocarpaceae</taxon>
        <taxon>Rubroshorea</taxon>
    </lineage>
</organism>
<name>A0AAV5HXM5_9ROSI</name>
<reference evidence="1 2" key="1">
    <citation type="journal article" date="2021" name="Commun. Biol.">
        <title>The genome of Shorea leprosula (Dipterocarpaceae) highlights the ecological relevance of drought in aseasonal tropical rainforests.</title>
        <authorList>
            <person name="Ng K.K.S."/>
            <person name="Kobayashi M.J."/>
            <person name="Fawcett J.A."/>
            <person name="Hatakeyama M."/>
            <person name="Paape T."/>
            <person name="Ng C.H."/>
            <person name="Ang C.C."/>
            <person name="Tnah L.H."/>
            <person name="Lee C.T."/>
            <person name="Nishiyama T."/>
            <person name="Sese J."/>
            <person name="O'Brien M.J."/>
            <person name="Copetti D."/>
            <person name="Mohd Noor M.I."/>
            <person name="Ong R.C."/>
            <person name="Putra M."/>
            <person name="Sireger I.Z."/>
            <person name="Indrioko S."/>
            <person name="Kosugi Y."/>
            <person name="Izuno A."/>
            <person name="Isagi Y."/>
            <person name="Lee S.L."/>
            <person name="Shimizu K.K."/>
        </authorList>
    </citation>
    <scope>NUCLEOTIDE SEQUENCE [LARGE SCALE GENOMIC DNA]</scope>
    <source>
        <strain evidence="1">214</strain>
    </source>
</reference>
<dbReference type="Proteomes" id="UP001054252">
    <property type="component" value="Unassembled WGS sequence"/>
</dbReference>
<accession>A0AAV5HXM5</accession>
<evidence type="ECO:0000313" key="2">
    <source>
        <dbReference type="Proteomes" id="UP001054252"/>
    </source>
</evidence>
<protein>
    <recommendedName>
        <fullName evidence="3">Maturase K</fullName>
    </recommendedName>
</protein>
<dbReference type="AlphaFoldDB" id="A0AAV5HXM5"/>